<reference evidence="2" key="2">
    <citation type="submission" date="2020-05" db="UniProtKB">
        <authorList>
            <consortium name="EnsemblMetazoa"/>
        </authorList>
    </citation>
    <scope>IDENTIFICATION</scope>
    <source>
        <strain evidence="2">FAR1</strain>
    </source>
</reference>
<feature type="compositionally biased region" description="Low complexity" evidence="1">
    <location>
        <begin position="283"/>
        <end position="306"/>
    </location>
</feature>
<keyword evidence="3" id="KW-1185">Reference proteome</keyword>
<dbReference type="GO" id="GO:0043025">
    <property type="term" value="C:neuronal cell body"/>
    <property type="evidence" value="ECO:0007669"/>
    <property type="project" value="TreeGrafter"/>
</dbReference>
<feature type="region of interest" description="Disordered" evidence="1">
    <location>
        <begin position="516"/>
        <end position="539"/>
    </location>
</feature>
<feature type="compositionally biased region" description="Polar residues" evidence="1">
    <location>
        <begin position="744"/>
        <end position="759"/>
    </location>
</feature>
<proteinExistence type="predicted"/>
<feature type="compositionally biased region" description="Polar residues" evidence="1">
    <location>
        <begin position="454"/>
        <end position="467"/>
    </location>
</feature>
<feature type="region of interest" description="Disordered" evidence="1">
    <location>
        <begin position="1"/>
        <end position="470"/>
    </location>
</feature>
<dbReference type="GO" id="GO:0016358">
    <property type="term" value="P:dendrite development"/>
    <property type="evidence" value="ECO:0007669"/>
    <property type="project" value="TreeGrafter"/>
</dbReference>
<dbReference type="Proteomes" id="UP000075886">
    <property type="component" value="Unassembled WGS sequence"/>
</dbReference>
<feature type="compositionally biased region" description="Basic and acidic residues" evidence="1">
    <location>
        <begin position="14"/>
        <end position="31"/>
    </location>
</feature>
<dbReference type="EnsemblMetazoa" id="AFAF004412-RA">
    <property type="protein sequence ID" value="AFAF004412-PA"/>
    <property type="gene ID" value="AFAF004412"/>
</dbReference>
<evidence type="ECO:0000256" key="1">
    <source>
        <dbReference type="SAM" id="MobiDB-lite"/>
    </source>
</evidence>
<dbReference type="GO" id="GO:0000226">
    <property type="term" value="P:microtubule cytoskeleton organization"/>
    <property type="evidence" value="ECO:0007669"/>
    <property type="project" value="InterPro"/>
</dbReference>
<dbReference type="EMBL" id="AXCN02001493">
    <property type="status" value="NOT_ANNOTATED_CDS"/>
    <property type="molecule type" value="Genomic_DNA"/>
</dbReference>
<reference evidence="3" key="1">
    <citation type="submission" date="2014-01" db="EMBL/GenBank/DDBJ databases">
        <title>The Genome Sequence of Anopheles farauti FAR1 (V2).</title>
        <authorList>
            <consortium name="The Broad Institute Genomics Platform"/>
            <person name="Neafsey D.E."/>
            <person name="Besansky N."/>
            <person name="Howell P."/>
            <person name="Walton C."/>
            <person name="Young S.K."/>
            <person name="Zeng Q."/>
            <person name="Gargeya S."/>
            <person name="Fitzgerald M."/>
            <person name="Haas B."/>
            <person name="Abouelleil A."/>
            <person name="Allen A.W."/>
            <person name="Alvarado L."/>
            <person name="Arachchi H.M."/>
            <person name="Berlin A.M."/>
            <person name="Chapman S.B."/>
            <person name="Gainer-Dewar J."/>
            <person name="Goldberg J."/>
            <person name="Griggs A."/>
            <person name="Gujja S."/>
            <person name="Hansen M."/>
            <person name="Howarth C."/>
            <person name="Imamovic A."/>
            <person name="Ireland A."/>
            <person name="Larimer J."/>
            <person name="McCowan C."/>
            <person name="Murphy C."/>
            <person name="Pearson M."/>
            <person name="Poon T.W."/>
            <person name="Priest M."/>
            <person name="Roberts A."/>
            <person name="Saif S."/>
            <person name="Shea T."/>
            <person name="Sisk P."/>
            <person name="Sykes S."/>
            <person name="Wortman J."/>
            <person name="Nusbaum C."/>
            <person name="Birren B."/>
        </authorList>
    </citation>
    <scope>NUCLEOTIDE SEQUENCE [LARGE SCALE GENOMIC DNA]</scope>
    <source>
        <strain evidence="3">FAR1</strain>
    </source>
</reference>
<feature type="compositionally biased region" description="Polar residues" evidence="1">
    <location>
        <begin position="238"/>
        <end position="254"/>
    </location>
</feature>
<feature type="region of interest" description="Disordered" evidence="1">
    <location>
        <begin position="558"/>
        <end position="698"/>
    </location>
</feature>
<feature type="compositionally biased region" description="Low complexity" evidence="1">
    <location>
        <begin position="572"/>
        <end position="584"/>
    </location>
</feature>
<dbReference type="GO" id="GO:0005874">
    <property type="term" value="C:microtubule"/>
    <property type="evidence" value="ECO:0007669"/>
    <property type="project" value="InterPro"/>
</dbReference>
<dbReference type="GO" id="GO:0003779">
    <property type="term" value="F:actin binding"/>
    <property type="evidence" value="ECO:0007669"/>
    <property type="project" value="TreeGrafter"/>
</dbReference>
<feature type="compositionally biased region" description="Basic and acidic residues" evidence="1">
    <location>
        <begin position="558"/>
        <end position="567"/>
    </location>
</feature>
<feature type="compositionally biased region" description="Basic and acidic residues" evidence="1">
    <location>
        <begin position="188"/>
        <end position="205"/>
    </location>
</feature>
<protein>
    <recommendedName>
        <fullName evidence="4">Microtubule-associated protein futsch</fullName>
    </recommendedName>
</protein>
<feature type="region of interest" description="Disordered" evidence="1">
    <location>
        <begin position="837"/>
        <end position="941"/>
    </location>
</feature>
<accession>A0A182Q765</accession>
<feature type="compositionally biased region" description="Polar residues" evidence="1">
    <location>
        <begin position="381"/>
        <end position="394"/>
    </location>
</feature>
<dbReference type="PANTHER" id="PTHR13843:SF12">
    <property type="entry name" value="ATPASE F1_V1_A1 COMPLEX ALPHA_BETA SUBUNIT NUCLEOTIDE-BINDING DOMAIN-CONTAINING PROTEIN"/>
    <property type="match status" value="1"/>
</dbReference>
<feature type="compositionally biased region" description="Basic and acidic residues" evidence="1">
    <location>
        <begin position="922"/>
        <end position="934"/>
    </location>
</feature>
<name>A0A182Q765_9DIPT</name>
<organism evidence="2 3">
    <name type="scientific">Anopheles farauti</name>
    <dbReference type="NCBI Taxonomy" id="69004"/>
    <lineage>
        <taxon>Eukaryota</taxon>
        <taxon>Metazoa</taxon>
        <taxon>Ecdysozoa</taxon>
        <taxon>Arthropoda</taxon>
        <taxon>Hexapoda</taxon>
        <taxon>Insecta</taxon>
        <taxon>Pterygota</taxon>
        <taxon>Neoptera</taxon>
        <taxon>Endopterygota</taxon>
        <taxon>Diptera</taxon>
        <taxon>Nematocera</taxon>
        <taxon>Culicoidea</taxon>
        <taxon>Culicidae</taxon>
        <taxon>Anophelinae</taxon>
        <taxon>Anopheles</taxon>
    </lineage>
</organism>
<dbReference type="AlphaFoldDB" id="A0A182Q765"/>
<feature type="compositionally biased region" description="Low complexity" evidence="1">
    <location>
        <begin position="346"/>
        <end position="371"/>
    </location>
</feature>
<dbReference type="GO" id="GO:0005829">
    <property type="term" value="C:cytosol"/>
    <property type="evidence" value="ECO:0007669"/>
    <property type="project" value="TreeGrafter"/>
</dbReference>
<feature type="region of interest" description="Disordered" evidence="1">
    <location>
        <begin position="742"/>
        <end position="761"/>
    </location>
</feature>
<evidence type="ECO:0008006" key="4">
    <source>
        <dbReference type="Google" id="ProtNLM"/>
    </source>
</evidence>
<dbReference type="STRING" id="69004.A0A182Q765"/>
<dbReference type="GO" id="GO:0030425">
    <property type="term" value="C:dendrite"/>
    <property type="evidence" value="ECO:0007669"/>
    <property type="project" value="TreeGrafter"/>
</dbReference>
<dbReference type="GO" id="GO:0007409">
    <property type="term" value="P:axonogenesis"/>
    <property type="evidence" value="ECO:0007669"/>
    <property type="project" value="TreeGrafter"/>
</dbReference>
<feature type="compositionally biased region" description="Low complexity" evidence="1">
    <location>
        <begin position="837"/>
        <end position="878"/>
    </location>
</feature>
<dbReference type="GO" id="GO:0031114">
    <property type="term" value="P:regulation of microtubule depolymerization"/>
    <property type="evidence" value="ECO:0007669"/>
    <property type="project" value="TreeGrafter"/>
</dbReference>
<evidence type="ECO:0000313" key="2">
    <source>
        <dbReference type="EnsemblMetazoa" id="AFAF004412-PA"/>
    </source>
</evidence>
<feature type="compositionally biased region" description="Basic and acidic residues" evidence="1">
    <location>
        <begin position="159"/>
        <end position="175"/>
    </location>
</feature>
<feature type="compositionally biased region" description="Basic and acidic residues" evidence="1">
    <location>
        <begin position="47"/>
        <end position="60"/>
    </location>
</feature>
<feature type="compositionally biased region" description="Basic and acidic residues" evidence="1">
    <location>
        <begin position="72"/>
        <end position="89"/>
    </location>
</feature>
<feature type="compositionally biased region" description="Polar residues" evidence="1">
    <location>
        <begin position="634"/>
        <end position="648"/>
    </location>
</feature>
<dbReference type="PANTHER" id="PTHR13843">
    <property type="entry name" value="MICROTUBULE-ASSOCIATED PROTEIN"/>
    <property type="match status" value="1"/>
</dbReference>
<sequence>SRPASAASGPNDKAPSEKSIDLKIDAKEDSRPASAASGPVDQVASEKSIDLKVEHKEDSRPASTASGPADKAVSEKSIDLKTEIKEDSRPASAASGPADKAPSEKSIDLKIESKEDSRPASAASGPADKAPSEKSIDLKINAKEDSRPASAASGTSDKAASEKSVDLKIDAKEVSRPASVTSGISDKAPTDKSIDLKADVREDSRPASAASGSTDMAPSEKFNDVKSETKEDSRPASAASNKSVESTAKSVSPQQDKDSLDESSTSFNTFIEKDSLSENTSKQQQQQISIQMSEVTESSIKTSSSTTEKDTGELLFAGSKTPPTAPISPNVGAKDSMNVTQSQYESSTLAGSTSVASTTTTLATAAMSSTGPTVPKDDASGISTPKESVPSGKSSPGLMSVHTQGSTDSASKSINLGHSSSGIETSDSSPKPTSPFPKVVVDTLKLADDTKTTSGMSTPDMTRSSTPDMVDSQIERIATTAASDDKNDSQTTVTTTTTTTKTITYIIKDGQKIEVDSNEQSNTVSKTETQEQGAFADAPVGITSTTTTYIIKDGQKVEVESSVRSDTIEQTSEAAASTKASAPAQLTLAGTEERSFGEDFDEKDVLSPRSDISSGQASRIVAGWHDEDVPGSPMSVTSQAPLSPSTKYTYDYDLQHSSSGVSKKSDIEIDQDSQDDMVPPQYGSDEVKSAIPITSSYKPDPMSTSFYGQLPEVPSSMTMASSTTRSIPIPIGGSGKPYVEYASSGESSVDSSHKPSMTMGSDRKYLDEADLDFEKAFSNASSRKMDDLMTTSMHFSSEKEFMAATTTVASNAQTQKMEMDFTSTGLPSSVTTTLTGAQTSASAALSQAPQQPQQPQAQSQSTQPQSAQSPEQSTSSSTGEVKSVLDSWGKPLGLPSPAPMGADDNKTTPKKERRMLMSKTKLNNEKNLRKRAESPTKATKKPASPVYVDLSYVPHHGNSYYANVEFFKRVRARYYVFSGTEPSREVYNALLEAKQTWEDKELEVTIIPTYDTDVLGYWVSENEELLAKYHIDLSPSAARCTINLQDHETSCSAYRLEF</sequence>
<evidence type="ECO:0000313" key="3">
    <source>
        <dbReference type="Proteomes" id="UP000075886"/>
    </source>
</evidence>
<feature type="compositionally biased region" description="Polar residues" evidence="1">
    <location>
        <begin position="518"/>
        <end position="532"/>
    </location>
</feature>
<dbReference type="VEuPathDB" id="VectorBase:AFAF004412"/>
<feature type="compositionally biased region" description="Basic and acidic residues" evidence="1">
    <location>
        <begin position="130"/>
        <end position="147"/>
    </location>
</feature>
<feature type="compositionally biased region" description="Basic and acidic residues" evidence="1">
    <location>
        <begin position="221"/>
        <end position="234"/>
    </location>
</feature>
<dbReference type="InterPro" id="IPR026074">
    <property type="entry name" value="MAP1"/>
</dbReference>
<dbReference type="GO" id="GO:0005875">
    <property type="term" value="C:microtubule associated complex"/>
    <property type="evidence" value="ECO:0007669"/>
    <property type="project" value="TreeGrafter"/>
</dbReference>
<dbReference type="GO" id="GO:0045202">
    <property type="term" value="C:synapse"/>
    <property type="evidence" value="ECO:0007669"/>
    <property type="project" value="TreeGrafter"/>
</dbReference>
<feature type="compositionally biased region" description="Basic and acidic residues" evidence="1">
    <location>
        <begin position="101"/>
        <end position="118"/>
    </location>
</feature>
<dbReference type="GO" id="GO:0008017">
    <property type="term" value="F:microtubule binding"/>
    <property type="evidence" value="ECO:0007669"/>
    <property type="project" value="InterPro"/>
</dbReference>
<feature type="compositionally biased region" description="Polar residues" evidence="1">
    <location>
        <begin position="401"/>
        <end position="431"/>
    </location>
</feature>